<evidence type="ECO:0008006" key="3">
    <source>
        <dbReference type="Google" id="ProtNLM"/>
    </source>
</evidence>
<dbReference type="InterPro" id="IPR049975">
    <property type="entry name" value="SAV_915-like_dom"/>
</dbReference>
<dbReference type="EMBL" id="VFML01000001">
    <property type="protein sequence ID" value="TQJ03964.1"/>
    <property type="molecule type" value="Genomic_DNA"/>
</dbReference>
<reference evidence="1 2" key="1">
    <citation type="submission" date="2019-06" db="EMBL/GenBank/DDBJ databases">
        <title>Sequencing the genomes of 1000 actinobacteria strains.</title>
        <authorList>
            <person name="Klenk H.-P."/>
        </authorList>
    </citation>
    <scope>NUCLEOTIDE SEQUENCE [LARGE SCALE GENOMIC DNA]</scope>
    <source>
        <strain evidence="1 2">DSM 45679</strain>
    </source>
</reference>
<dbReference type="NCBIfam" id="NF042914">
    <property type="entry name" value="SAV915_dom"/>
    <property type="match status" value="1"/>
</dbReference>
<evidence type="ECO:0000313" key="1">
    <source>
        <dbReference type="EMBL" id="TQJ03964.1"/>
    </source>
</evidence>
<proteinExistence type="predicted"/>
<dbReference type="OrthoDB" id="3256619at2"/>
<protein>
    <recommendedName>
        <fullName evidence="3">Type III secretion system (T3SS) SseB-like protein</fullName>
    </recommendedName>
</protein>
<name>A0A542DLU5_AMYCI</name>
<evidence type="ECO:0000313" key="2">
    <source>
        <dbReference type="Proteomes" id="UP000320876"/>
    </source>
</evidence>
<sequence length="90" mass="9883">MHEGETPELVYLPTQRVEAGDPAASLELRRTEDGRTALVAYSSQELLVAGCGASQPWIAVPAHKLERLYDTGAFDFLALNVELTEDMRHG</sequence>
<keyword evidence="2" id="KW-1185">Reference proteome</keyword>
<organism evidence="1 2">
    <name type="scientific">Amycolatopsis cihanbeyliensis</name>
    <dbReference type="NCBI Taxonomy" id="1128664"/>
    <lineage>
        <taxon>Bacteria</taxon>
        <taxon>Bacillati</taxon>
        <taxon>Actinomycetota</taxon>
        <taxon>Actinomycetes</taxon>
        <taxon>Pseudonocardiales</taxon>
        <taxon>Pseudonocardiaceae</taxon>
        <taxon>Amycolatopsis</taxon>
    </lineage>
</organism>
<gene>
    <name evidence="1" type="ORF">FB471_3740</name>
</gene>
<dbReference type="AlphaFoldDB" id="A0A542DLU5"/>
<dbReference type="Proteomes" id="UP000320876">
    <property type="component" value="Unassembled WGS sequence"/>
</dbReference>
<accession>A0A542DLU5</accession>
<comment type="caution">
    <text evidence="1">The sequence shown here is derived from an EMBL/GenBank/DDBJ whole genome shotgun (WGS) entry which is preliminary data.</text>
</comment>
<dbReference type="RefSeq" id="WP_141999714.1">
    <property type="nucleotide sequence ID" value="NZ_VFML01000001.1"/>
</dbReference>